<dbReference type="EMBL" id="BK015660">
    <property type="protein sequence ID" value="DAE18669.1"/>
    <property type="molecule type" value="Genomic_DNA"/>
</dbReference>
<evidence type="ECO:0000313" key="1">
    <source>
        <dbReference type="EMBL" id="DAE18669.1"/>
    </source>
</evidence>
<proteinExistence type="predicted"/>
<organism evidence="1">
    <name type="scientific">Siphoviridae sp. ctLgc23</name>
    <dbReference type="NCBI Taxonomy" id="2825455"/>
    <lineage>
        <taxon>Viruses</taxon>
        <taxon>Duplodnaviria</taxon>
        <taxon>Heunggongvirae</taxon>
        <taxon>Uroviricota</taxon>
        <taxon>Caudoviricetes</taxon>
    </lineage>
</organism>
<reference evidence="1" key="1">
    <citation type="journal article" date="2021" name="Proc. Natl. Acad. Sci. U.S.A.">
        <title>A Catalog of Tens of Thousands of Viruses from Human Metagenomes Reveals Hidden Associations with Chronic Diseases.</title>
        <authorList>
            <person name="Tisza M.J."/>
            <person name="Buck C.B."/>
        </authorList>
    </citation>
    <scope>NUCLEOTIDE SEQUENCE</scope>
    <source>
        <strain evidence="1">CtLgc23</strain>
    </source>
</reference>
<name>A0A8S5QIQ9_9CAUD</name>
<accession>A0A8S5QIQ9</accession>
<sequence length="143" mass="15417">MTYATYDDLVTRFGEMKLTQLTDRATPPARCPDKAVIGAALTDATEAIEGYAAGRYRTPLDPVPAPVRRWCADMAFYYLHTAVSAPEGVRKAFEDALAGLKDMARGVIIFQAEGVPTANTDASGGVRLDVPSRIFSPDSLKGF</sequence>
<dbReference type="InterPro" id="IPR009752">
    <property type="entry name" value="Phage_Mu_GpJ"/>
</dbReference>
<dbReference type="Pfam" id="PF07030">
    <property type="entry name" value="Phage_Mu_Gp36"/>
    <property type="match status" value="1"/>
</dbReference>
<protein>
    <submittedName>
        <fullName evidence="1">Head to tail adaptor</fullName>
    </submittedName>
</protein>